<dbReference type="Gene3D" id="3.30.1330.120">
    <property type="entry name" value="2-methylcitrate dehydratase PrpD"/>
    <property type="match status" value="1"/>
</dbReference>
<reference evidence="5" key="1">
    <citation type="journal article" date="2019" name="Int. J. Syst. Evol. Microbiol.">
        <title>The Global Catalogue of Microorganisms (GCM) 10K type strain sequencing project: providing services to taxonomists for standard genome sequencing and annotation.</title>
        <authorList>
            <consortium name="The Broad Institute Genomics Platform"/>
            <consortium name="The Broad Institute Genome Sequencing Center for Infectious Disease"/>
            <person name="Wu L."/>
            <person name="Ma J."/>
        </authorList>
    </citation>
    <scope>NUCLEOTIDE SEQUENCE [LARGE SCALE GENOMIC DNA]</scope>
    <source>
        <strain evidence="5">JCM 17666</strain>
    </source>
</reference>
<dbReference type="SUPFAM" id="SSF103378">
    <property type="entry name" value="2-methylcitrate dehydratase PrpD"/>
    <property type="match status" value="1"/>
</dbReference>
<feature type="domain" description="MmgE/PrpD N-terminal" evidence="2">
    <location>
        <begin position="6"/>
        <end position="243"/>
    </location>
</feature>
<sequence length="448" mass="45853">MTDVTRELAQFVAVSRWEDVPAAVRREGRRAVLNWLGCALGGCRDATMEPLLAALGAFAGPPQATAIGRGERYDALTAACVNGVASNILDFDDTHMRTVIHPTVPVASALLALAEWRPMDGRRFLHAFVLGVDVECRVGNALSPGLFDAGWHPTSVCGGIGAAAACSRALGLDAGRTAWALGLAATQACGLSEVFGTMGKSFNIGHAARSGLAAAMLAAAGFTASARGIESPRGLAGVFGDPARAHEALAGLGAEWELAGVGYKPYPCGIVTHPVIDACLDLRQAHGLQAGRIARVELAVDPVTLGVCGRDPADGLAGKLSLSHCAAAALLDGEVGVPQFSDARVAAGDAAALRARVAATADAALGKGQARVRVVLDDGACHDMAVEHARGTPRRPLTDAELERKFQGLAALAGLDPSAIGRTLADCRALDELPDAGALARTGIPPNS</sequence>
<dbReference type="InterPro" id="IPR042183">
    <property type="entry name" value="MmgE/PrpD_sf_1"/>
</dbReference>
<dbReference type="PANTHER" id="PTHR16943">
    <property type="entry name" value="2-METHYLCITRATE DEHYDRATASE-RELATED"/>
    <property type="match status" value="1"/>
</dbReference>
<dbReference type="InterPro" id="IPR005656">
    <property type="entry name" value="MmgE_PrpD"/>
</dbReference>
<protein>
    <submittedName>
        <fullName evidence="4">MmgE/PrpD family protein</fullName>
    </submittedName>
</protein>
<name>A0ABP8HS80_9BURK</name>
<dbReference type="RefSeq" id="WP_345252362.1">
    <property type="nucleotide sequence ID" value="NZ_BAABFO010000039.1"/>
</dbReference>
<dbReference type="InterPro" id="IPR045336">
    <property type="entry name" value="MmgE_PrpD_N"/>
</dbReference>
<evidence type="ECO:0000256" key="1">
    <source>
        <dbReference type="ARBA" id="ARBA00006174"/>
    </source>
</evidence>
<dbReference type="Proteomes" id="UP001501671">
    <property type="component" value="Unassembled WGS sequence"/>
</dbReference>
<evidence type="ECO:0000259" key="3">
    <source>
        <dbReference type="Pfam" id="PF19305"/>
    </source>
</evidence>
<dbReference type="InterPro" id="IPR036148">
    <property type="entry name" value="MmgE/PrpD_sf"/>
</dbReference>
<dbReference type="InterPro" id="IPR042188">
    <property type="entry name" value="MmgE/PrpD_sf_2"/>
</dbReference>
<dbReference type="InterPro" id="IPR045337">
    <property type="entry name" value="MmgE_PrpD_C"/>
</dbReference>
<comment type="caution">
    <text evidence="4">The sequence shown here is derived from an EMBL/GenBank/DDBJ whole genome shotgun (WGS) entry which is preliminary data.</text>
</comment>
<dbReference type="EMBL" id="BAABFO010000039">
    <property type="protein sequence ID" value="GAA4343600.1"/>
    <property type="molecule type" value="Genomic_DNA"/>
</dbReference>
<organism evidence="4 5">
    <name type="scientific">Pigmentiphaga soli</name>
    <dbReference type="NCBI Taxonomy" id="1007095"/>
    <lineage>
        <taxon>Bacteria</taxon>
        <taxon>Pseudomonadati</taxon>
        <taxon>Pseudomonadota</taxon>
        <taxon>Betaproteobacteria</taxon>
        <taxon>Burkholderiales</taxon>
        <taxon>Alcaligenaceae</taxon>
        <taxon>Pigmentiphaga</taxon>
    </lineage>
</organism>
<proteinExistence type="inferred from homology"/>
<gene>
    <name evidence="4" type="ORF">GCM10023144_46760</name>
</gene>
<accession>A0ABP8HS80</accession>
<evidence type="ECO:0000313" key="4">
    <source>
        <dbReference type="EMBL" id="GAA4343600.1"/>
    </source>
</evidence>
<comment type="similarity">
    <text evidence="1">Belongs to the PrpD family.</text>
</comment>
<dbReference type="Gene3D" id="1.10.4100.10">
    <property type="entry name" value="2-methylcitrate dehydratase PrpD"/>
    <property type="match status" value="1"/>
</dbReference>
<dbReference type="Pfam" id="PF03972">
    <property type="entry name" value="MmgE_PrpD_N"/>
    <property type="match status" value="1"/>
</dbReference>
<evidence type="ECO:0000259" key="2">
    <source>
        <dbReference type="Pfam" id="PF03972"/>
    </source>
</evidence>
<keyword evidence="5" id="KW-1185">Reference proteome</keyword>
<dbReference type="Pfam" id="PF19305">
    <property type="entry name" value="MmgE_PrpD_C"/>
    <property type="match status" value="1"/>
</dbReference>
<feature type="domain" description="MmgE/PrpD C-terminal" evidence="3">
    <location>
        <begin position="266"/>
        <end position="411"/>
    </location>
</feature>
<dbReference type="PANTHER" id="PTHR16943:SF8">
    <property type="entry name" value="2-METHYLCITRATE DEHYDRATASE"/>
    <property type="match status" value="1"/>
</dbReference>
<evidence type="ECO:0000313" key="5">
    <source>
        <dbReference type="Proteomes" id="UP001501671"/>
    </source>
</evidence>